<comment type="caution">
    <text evidence="1">The sequence shown here is derived from an EMBL/GenBank/DDBJ whole genome shotgun (WGS) entry which is preliminary data.</text>
</comment>
<proteinExistence type="predicted"/>
<reference evidence="1 2" key="2">
    <citation type="submission" date="2019-08" db="EMBL/GenBank/DDBJ databases">
        <title>Jejuicoccus antrihumi gen. nov., sp. nov., a new member of the family Dermacoccaceae isolated from a cave.</title>
        <authorList>
            <person name="Schumann P."/>
            <person name="Kim I.S."/>
        </authorList>
    </citation>
    <scope>NUCLEOTIDE SEQUENCE [LARGE SCALE GENOMIC DNA]</scope>
    <source>
        <strain evidence="1 2">C5-26</strain>
    </source>
</reference>
<dbReference type="Proteomes" id="UP000320244">
    <property type="component" value="Unassembled WGS sequence"/>
</dbReference>
<evidence type="ECO:0000313" key="2">
    <source>
        <dbReference type="Proteomes" id="UP000320244"/>
    </source>
</evidence>
<dbReference type="Pfam" id="PF12277">
    <property type="entry name" value="DUF3618"/>
    <property type="match status" value="1"/>
</dbReference>
<protein>
    <submittedName>
        <fullName evidence="1">DUF3618 domain-containing protein</fullName>
    </submittedName>
</protein>
<reference evidence="1 2" key="1">
    <citation type="submission" date="2019-05" db="EMBL/GenBank/DDBJ databases">
        <authorList>
            <person name="Lee S.D."/>
        </authorList>
    </citation>
    <scope>NUCLEOTIDE SEQUENCE [LARGE SCALE GENOMIC DNA]</scope>
    <source>
        <strain evidence="1 2">C5-26</strain>
    </source>
</reference>
<name>A0A563E681_9MICO</name>
<accession>A0A563E681</accession>
<dbReference type="InterPro" id="IPR022062">
    <property type="entry name" value="DUF3618"/>
</dbReference>
<keyword evidence="2" id="KW-1185">Reference proteome</keyword>
<dbReference type="RefSeq" id="WP_146315768.1">
    <property type="nucleotide sequence ID" value="NZ_VCQV01000005.1"/>
</dbReference>
<evidence type="ECO:0000313" key="1">
    <source>
        <dbReference type="EMBL" id="TWP37701.1"/>
    </source>
</evidence>
<dbReference type="AlphaFoldDB" id="A0A563E681"/>
<dbReference type="EMBL" id="VCQV01000005">
    <property type="protein sequence ID" value="TWP37701.1"/>
    <property type="molecule type" value="Genomic_DNA"/>
</dbReference>
<sequence length="95" mass="10160">MADKAKAKKPKPPTAKQVEADLAASRERLAGTIDELAFRAQPKEIAKRQVESAKLRANDMTRTPEGDVDNAKVGKIAGGLGGVLLVLGLLRRVRS</sequence>
<organism evidence="1 2">
    <name type="scientific">Leekyejoonella antrihumi</name>
    <dbReference type="NCBI Taxonomy" id="1660198"/>
    <lineage>
        <taxon>Bacteria</taxon>
        <taxon>Bacillati</taxon>
        <taxon>Actinomycetota</taxon>
        <taxon>Actinomycetes</taxon>
        <taxon>Micrococcales</taxon>
        <taxon>Dermacoccaceae</taxon>
        <taxon>Leekyejoonella</taxon>
    </lineage>
</organism>
<dbReference type="OrthoDB" id="5149496at2"/>
<gene>
    <name evidence="1" type="ORF">FGL98_05770</name>
</gene>